<sequence>MNYSKVSLEDSDIEQILLKLSKWHNLTPKIWTENYVASDEDIKETIERIKSTKNSDLFLGIARDEDDITGFIWGQKQENPENSVMIQSLYVEKRYRNIGVASKLKKNFEVWCQSEGINSIVTTVHYKNKNMLELNRKLGYEPGMVYMRKKLKSK</sequence>
<gene>
    <name evidence="2" type="ORF">QE109_16390</name>
</gene>
<evidence type="ECO:0000259" key="1">
    <source>
        <dbReference type="PROSITE" id="PS51186"/>
    </source>
</evidence>
<accession>A0ABT6NH30</accession>
<evidence type="ECO:0000313" key="3">
    <source>
        <dbReference type="Proteomes" id="UP001158045"/>
    </source>
</evidence>
<proteinExistence type="predicted"/>
<dbReference type="CDD" id="cd04301">
    <property type="entry name" value="NAT_SF"/>
    <property type="match status" value="1"/>
</dbReference>
<comment type="caution">
    <text evidence="2">The sequence shown here is derived from an EMBL/GenBank/DDBJ whole genome shotgun (WGS) entry which is preliminary data.</text>
</comment>
<dbReference type="PANTHER" id="PTHR43072">
    <property type="entry name" value="N-ACETYLTRANSFERASE"/>
    <property type="match status" value="1"/>
</dbReference>
<dbReference type="SUPFAM" id="SSF55729">
    <property type="entry name" value="Acyl-CoA N-acyltransferases (Nat)"/>
    <property type="match status" value="1"/>
</dbReference>
<dbReference type="Pfam" id="PF00583">
    <property type="entry name" value="Acetyltransf_1"/>
    <property type="match status" value="1"/>
</dbReference>
<dbReference type="RefSeq" id="WP_281095636.1">
    <property type="nucleotide sequence ID" value="NZ_JARYZI010000016.1"/>
</dbReference>
<dbReference type="Gene3D" id="3.40.630.30">
    <property type="match status" value="1"/>
</dbReference>
<organism evidence="2 3">
    <name type="scientific">Fusibacter bizertensis</name>
    <dbReference type="NCBI Taxonomy" id="1488331"/>
    <lineage>
        <taxon>Bacteria</taxon>
        <taxon>Bacillati</taxon>
        <taxon>Bacillota</taxon>
        <taxon>Clostridia</taxon>
        <taxon>Eubacteriales</taxon>
        <taxon>Eubacteriales Family XII. Incertae Sedis</taxon>
        <taxon>Fusibacter</taxon>
    </lineage>
</organism>
<protein>
    <submittedName>
        <fullName evidence="2">GNAT family N-acetyltransferase</fullName>
    </submittedName>
</protein>
<dbReference type="Proteomes" id="UP001158045">
    <property type="component" value="Unassembled WGS sequence"/>
</dbReference>
<evidence type="ECO:0000313" key="2">
    <source>
        <dbReference type="EMBL" id="MDH8679739.1"/>
    </source>
</evidence>
<feature type="domain" description="N-acetyltransferase" evidence="1">
    <location>
        <begin position="11"/>
        <end position="154"/>
    </location>
</feature>
<dbReference type="EMBL" id="JARYZI010000016">
    <property type="protein sequence ID" value="MDH8679739.1"/>
    <property type="molecule type" value="Genomic_DNA"/>
</dbReference>
<dbReference type="InterPro" id="IPR000182">
    <property type="entry name" value="GNAT_dom"/>
</dbReference>
<name>A0ABT6NH30_9FIRM</name>
<reference evidence="2 3" key="1">
    <citation type="submission" date="2023-04" db="EMBL/GenBank/DDBJ databases">
        <title>Fusibacter bizertensis strain WBS, isolated from littoral bottom sediments of the Arctic seas - biochemical and genomic analysis.</title>
        <authorList>
            <person name="Brioukhanov A.L."/>
        </authorList>
    </citation>
    <scope>NUCLEOTIDE SEQUENCE [LARGE SCALE GENOMIC DNA]</scope>
    <source>
        <strain evidence="2 3">WBS</strain>
    </source>
</reference>
<keyword evidence="3" id="KW-1185">Reference proteome</keyword>
<dbReference type="PROSITE" id="PS51186">
    <property type="entry name" value="GNAT"/>
    <property type="match status" value="1"/>
</dbReference>
<dbReference type="PANTHER" id="PTHR43072:SF58">
    <property type="entry name" value="N-ACETYLTRANSFERASE DOMAIN-CONTAINING PROTEIN"/>
    <property type="match status" value="1"/>
</dbReference>
<dbReference type="InterPro" id="IPR016181">
    <property type="entry name" value="Acyl_CoA_acyltransferase"/>
</dbReference>